<accession>A0A7V2WTK1</accession>
<proteinExistence type="inferred from homology"/>
<dbReference type="Pfam" id="PF00582">
    <property type="entry name" value="Usp"/>
    <property type="match status" value="1"/>
</dbReference>
<dbReference type="SUPFAM" id="SSF52402">
    <property type="entry name" value="Adenine nucleotide alpha hydrolases-like"/>
    <property type="match status" value="1"/>
</dbReference>
<dbReference type="EMBL" id="DRND01000395">
    <property type="protein sequence ID" value="HFC47218.1"/>
    <property type="molecule type" value="Genomic_DNA"/>
</dbReference>
<evidence type="ECO:0000256" key="1">
    <source>
        <dbReference type="ARBA" id="ARBA00008791"/>
    </source>
</evidence>
<reference evidence="3" key="1">
    <citation type="journal article" date="2020" name="mSystems">
        <title>Genome- and Community-Level Interaction Insights into Carbon Utilization and Element Cycling Functions of Hydrothermarchaeota in Hydrothermal Sediment.</title>
        <authorList>
            <person name="Zhou Z."/>
            <person name="Liu Y."/>
            <person name="Xu W."/>
            <person name="Pan J."/>
            <person name="Luo Z.H."/>
            <person name="Li M."/>
        </authorList>
    </citation>
    <scope>NUCLEOTIDE SEQUENCE [LARGE SCALE GENOMIC DNA]</scope>
    <source>
        <strain evidence="3">HyVt-503</strain>
    </source>
</reference>
<dbReference type="PANTHER" id="PTHR46268">
    <property type="entry name" value="STRESS RESPONSE PROTEIN NHAX"/>
    <property type="match status" value="1"/>
</dbReference>
<dbReference type="Proteomes" id="UP000885797">
    <property type="component" value="Unassembled WGS sequence"/>
</dbReference>
<dbReference type="AlphaFoldDB" id="A0A7V2WTK1"/>
<dbReference type="InterPro" id="IPR006016">
    <property type="entry name" value="UspA"/>
</dbReference>
<protein>
    <submittedName>
        <fullName evidence="3">Universal stress protein</fullName>
    </submittedName>
</protein>
<comment type="caution">
    <text evidence="3">The sequence shown here is derived from an EMBL/GenBank/DDBJ whole genome shotgun (WGS) entry which is preliminary data.</text>
</comment>
<name>A0A7V2WTK1_9BACT</name>
<evidence type="ECO:0000259" key="2">
    <source>
        <dbReference type="Pfam" id="PF00582"/>
    </source>
</evidence>
<dbReference type="PANTHER" id="PTHR46268:SF6">
    <property type="entry name" value="UNIVERSAL STRESS PROTEIN UP12"/>
    <property type="match status" value="1"/>
</dbReference>
<gene>
    <name evidence="3" type="ORF">ENJ63_04975</name>
</gene>
<dbReference type="InterPro" id="IPR014729">
    <property type="entry name" value="Rossmann-like_a/b/a_fold"/>
</dbReference>
<dbReference type="Gene3D" id="3.40.50.620">
    <property type="entry name" value="HUPs"/>
    <property type="match status" value="1"/>
</dbReference>
<feature type="non-terminal residue" evidence="3">
    <location>
        <position position="1"/>
    </location>
</feature>
<comment type="similarity">
    <text evidence="1">Belongs to the universal stress protein A family.</text>
</comment>
<organism evidence="3">
    <name type="scientific">Dissulfuribacter thermophilus</name>
    <dbReference type="NCBI Taxonomy" id="1156395"/>
    <lineage>
        <taxon>Bacteria</taxon>
        <taxon>Pseudomonadati</taxon>
        <taxon>Thermodesulfobacteriota</taxon>
        <taxon>Dissulfuribacteria</taxon>
        <taxon>Dissulfuribacterales</taxon>
        <taxon>Dissulfuribacteraceae</taxon>
        <taxon>Dissulfuribacter</taxon>
    </lineage>
</organism>
<evidence type="ECO:0000313" key="3">
    <source>
        <dbReference type="EMBL" id="HFC47218.1"/>
    </source>
</evidence>
<feature type="domain" description="UspA" evidence="2">
    <location>
        <begin position="16"/>
        <end position="91"/>
    </location>
</feature>
<dbReference type="CDD" id="cd00293">
    <property type="entry name" value="USP-like"/>
    <property type="match status" value="1"/>
</dbReference>
<sequence length="101" mass="11527">NIARYPERVENGHIPEKEGEAYLDRAEETLIKAGIPKDKIERRLEYGEPAAMIVEEIEKGEIDLVFMGRRGRSTIQEFFIGSVSSEVIHKCYDPTFALVTE</sequence>